<sequence>MKQQLQATWDWIDNRIGFTECMMPYIAHTVPRDARWWYVFGSATLTAFIVQVATGICLAMAYVPGGDEAYESLKYITDEAQFGSLVRGMHAYGASAMVTLVVIHLVQVYLHATYKYPRELNWMTGVVLFFVVLGMAFTGQLLRWDANGVWSVFVATEMASRTPYIGPMISHFLLGGETVGGSTLTRFFAYHVFIMPGMIFAGVGLHLFLLFRHGVSEMPNVDQPVDPATYKEEYEARLKKTGVPFWPNAMWRDVVFSTLVVGVIVACAAILGPPALDASPDPANIHADPMPDWYFWWYFAVLSLLPPSYELWFILGVPVLGFLVLFFLPLFSNKGHRAPSKRPWAVGIVIAAFASFVVLTVYGYREPWSPDFGVEELPTSVIGAEQGPVFEGGKLVHSKGCMYCHDINGYGGHRGPDLSNIGEQLTRDDLIIRINNGGYNMPSFASSLNSQELTKIVDFLMTRVEDRTESSTSDNAKDHADDRG</sequence>
<dbReference type="GO" id="GO:0020037">
    <property type="term" value="F:heme binding"/>
    <property type="evidence" value="ECO:0007669"/>
    <property type="project" value="InterPro"/>
</dbReference>
<dbReference type="PROSITE" id="PS51003">
    <property type="entry name" value="CYTB_CTER"/>
    <property type="match status" value="1"/>
</dbReference>
<evidence type="ECO:0000256" key="6">
    <source>
        <dbReference type="ARBA" id="ARBA00022982"/>
    </source>
</evidence>
<comment type="subcellular location">
    <subcellularLocation>
        <location evidence="1">Membrane</location>
        <topology evidence="1">Multi-pass membrane protein</topology>
    </subcellularLocation>
</comment>
<evidence type="ECO:0000313" key="16">
    <source>
        <dbReference type="Proteomes" id="UP000323917"/>
    </source>
</evidence>
<dbReference type="SUPFAM" id="SSF81342">
    <property type="entry name" value="Transmembrane di-heme cytochromes"/>
    <property type="match status" value="1"/>
</dbReference>
<feature type="transmembrane region" description="Helical" evidence="11">
    <location>
        <begin position="343"/>
        <end position="364"/>
    </location>
</feature>
<evidence type="ECO:0000256" key="8">
    <source>
        <dbReference type="ARBA" id="ARBA00023004"/>
    </source>
</evidence>
<feature type="domain" description="Cytochrome c" evidence="14">
    <location>
        <begin position="387"/>
        <end position="464"/>
    </location>
</feature>
<dbReference type="PANTHER" id="PTHR19271">
    <property type="entry name" value="CYTOCHROME B"/>
    <property type="match status" value="1"/>
</dbReference>
<name>A0A5B9QDP6_9BACT</name>
<dbReference type="Pfam" id="PF00032">
    <property type="entry name" value="Cytochrom_B_C"/>
    <property type="match status" value="1"/>
</dbReference>
<dbReference type="GO" id="GO:0009055">
    <property type="term" value="F:electron transfer activity"/>
    <property type="evidence" value="ECO:0007669"/>
    <property type="project" value="InterPro"/>
</dbReference>
<evidence type="ECO:0000256" key="2">
    <source>
        <dbReference type="ARBA" id="ARBA00022448"/>
    </source>
</evidence>
<dbReference type="RefSeq" id="WP_148075465.1">
    <property type="nucleotide sequence ID" value="NZ_CP042913.1"/>
</dbReference>
<dbReference type="InterPro" id="IPR036909">
    <property type="entry name" value="Cyt_c-like_dom_sf"/>
</dbReference>
<dbReference type="GO" id="GO:0046872">
    <property type="term" value="F:metal ion binding"/>
    <property type="evidence" value="ECO:0007669"/>
    <property type="project" value="UniProtKB-KW"/>
</dbReference>
<keyword evidence="2" id="KW-0813">Transport</keyword>
<evidence type="ECO:0000259" key="13">
    <source>
        <dbReference type="PROSITE" id="PS51003"/>
    </source>
</evidence>
<evidence type="ECO:0000313" key="15">
    <source>
        <dbReference type="EMBL" id="QEG37197.1"/>
    </source>
</evidence>
<reference evidence="15 16" key="1">
    <citation type="submission" date="2019-08" db="EMBL/GenBank/DDBJ databases">
        <title>Deep-cultivation of Planctomycetes and their phenomic and genomic characterization uncovers novel biology.</title>
        <authorList>
            <person name="Wiegand S."/>
            <person name="Jogler M."/>
            <person name="Boedeker C."/>
            <person name="Pinto D."/>
            <person name="Vollmers J."/>
            <person name="Rivas-Marin E."/>
            <person name="Kohn T."/>
            <person name="Peeters S.H."/>
            <person name="Heuer A."/>
            <person name="Rast P."/>
            <person name="Oberbeckmann S."/>
            <person name="Bunk B."/>
            <person name="Jeske O."/>
            <person name="Meyerdierks A."/>
            <person name="Storesund J.E."/>
            <person name="Kallscheuer N."/>
            <person name="Luecker S."/>
            <person name="Lage O.M."/>
            <person name="Pohl T."/>
            <person name="Merkel B.J."/>
            <person name="Hornburger P."/>
            <person name="Mueller R.-W."/>
            <person name="Bruemmer F."/>
            <person name="Labrenz M."/>
            <person name="Spormann A.M."/>
            <person name="Op den Camp H."/>
            <person name="Overmann J."/>
            <person name="Amann R."/>
            <person name="Jetten M.S.M."/>
            <person name="Mascher T."/>
            <person name="Medema M.H."/>
            <person name="Devos D.P."/>
            <person name="Kaster A.-K."/>
            <person name="Ovreas L."/>
            <person name="Rohde M."/>
            <person name="Galperin M.Y."/>
            <person name="Jogler C."/>
        </authorList>
    </citation>
    <scope>NUCLEOTIDE SEQUENCE [LARGE SCALE GENOMIC DNA]</scope>
    <source>
        <strain evidence="15 16">Pr1d</strain>
    </source>
</reference>
<dbReference type="GO" id="GO:0016491">
    <property type="term" value="F:oxidoreductase activity"/>
    <property type="evidence" value="ECO:0007669"/>
    <property type="project" value="InterPro"/>
</dbReference>
<dbReference type="SUPFAM" id="SSF81648">
    <property type="entry name" value="a domain/subunit of cytochrome bc1 complex (Ubiquinol-cytochrome c reductase)"/>
    <property type="match status" value="1"/>
</dbReference>
<dbReference type="InterPro" id="IPR005797">
    <property type="entry name" value="Cyt_b/b6_N"/>
</dbReference>
<keyword evidence="16" id="KW-1185">Reference proteome</keyword>
<dbReference type="OrthoDB" id="9804503at2"/>
<evidence type="ECO:0000256" key="10">
    <source>
        <dbReference type="PROSITE-ProRule" id="PRU00433"/>
    </source>
</evidence>
<dbReference type="GO" id="GO:0022904">
    <property type="term" value="P:respiratory electron transport chain"/>
    <property type="evidence" value="ECO:0007669"/>
    <property type="project" value="InterPro"/>
</dbReference>
<evidence type="ECO:0000259" key="14">
    <source>
        <dbReference type="PROSITE" id="PS51007"/>
    </source>
</evidence>
<dbReference type="PROSITE" id="PS51002">
    <property type="entry name" value="CYTB_NTER"/>
    <property type="match status" value="1"/>
</dbReference>
<proteinExistence type="predicted"/>
<evidence type="ECO:0000259" key="12">
    <source>
        <dbReference type="PROSITE" id="PS51002"/>
    </source>
</evidence>
<dbReference type="Pfam" id="PF13442">
    <property type="entry name" value="Cytochrome_CBB3"/>
    <property type="match status" value="1"/>
</dbReference>
<evidence type="ECO:0000256" key="11">
    <source>
        <dbReference type="SAM" id="Phobius"/>
    </source>
</evidence>
<evidence type="ECO:0000256" key="9">
    <source>
        <dbReference type="ARBA" id="ARBA00023136"/>
    </source>
</evidence>
<dbReference type="InterPro" id="IPR027387">
    <property type="entry name" value="Cytb/b6-like_sf"/>
</dbReference>
<evidence type="ECO:0000256" key="3">
    <source>
        <dbReference type="ARBA" id="ARBA00022617"/>
    </source>
</evidence>
<feature type="transmembrane region" description="Helical" evidence="11">
    <location>
        <begin position="122"/>
        <end position="142"/>
    </location>
</feature>
<dbReference type="Proteomes" id="UP000323917">
    <property type="component" value="Chromosome"/>
</dbReference>
<evidence type="ECO:0000256" key="4">
    <source>
        <dbReference type="ARBA" id="ARBA00022692"/>
    </source>
</evidence>
<keyword evidence="5 10" id="KW-0479">Metal-binding</keyword>
<keyword evidence="3 10" id="KW-0349">Heme</keyword>
<dbReference type="PROSITE" id="PS51007">
    <property type="entry name" value="CYTC"/>
    <property type="match status" value="1"/>
</dbReference>
<evidence type="ECO:0000256" key="1">
    <source>
        <dbReference type="ARBA" id="ARBA00004141"/>
    </source>
</evidence>
<dbReference type="InterPro" id="IPR036150">
    <property type="entry name" value="Cyt_b/b6_C_sf"/>
</dbReference>
<protein>
    <submittedName>
        <fullName evidence="15">Menaquinol-cytochrome c reductase cytochrome b subunit</fullName>
    </submittedName>
</protein>
<organism evidence="15 16">
    <name type="scientific">Bythopirellula goksoeyrii</name>
    <dbReference type="NCBI Taxonomy" id="1400387"/>
    <lineage>
        <taxon>Bacteria</taxon>
        <taxon>Pseudomonadati</taxon>
        <taxon>Planctomycetota</taxon>
        <taxon>Planctomycetia</taxon>
        <taxon>Pirellulales</taxon>
        <taxon>Lacipirellulaceae</taxon>
        <taxon>Bythopirellula</taxon>
    </lineage>
</organism>
<feature type="transmembrane region" description="Helical" evidence="11">
    <location>
        <begin position="91"/>
        <end position="110"/>
    </location>
</feature>
<feature type="transmembrane region" description="Helical" evidence="11">
    <location>
        <begin position="188"/>
        <end position="211"/>
    </location>
</feature>
<feature type="domain" description="Cytochrome b/b6 N-terminal region profile" evidence="12">
    <location>
        <begin position="8"/>
        <end position="219"/>
    </location>
</feature>
<dbReference type="InterPro" id="IPR005798">
    <property type="entry name" value="Cyt_b/b6_C"/>
</dbReference>
<feature type="transmembrane region" description="Helical" evidence="11">
    <location>
        <begin position="311"/>
        <end position="331"/>
    </location>
</feature>
<evidence type="ECO:0000256" key="5">
    <source>
        <dbReference type="ARBA" id="ARBA00022723"/>
    </source>
</evidence>
<keyword evidence="4 11" id="KW-0812">Transmembrane</keyword>
<keyword evidence="7 11" id="KW-1133">Transmembrane helix</keyword>
<accession>A0A5B9QDP6</accession>
<keyword evidence="6" id="KW-0249">Electron transport</keyword>
<dbReference type="InterPro" id="IPR009056">
    <property type="entry name" value="Cyt_c-like_dom"/>
</dbReference>
<dbReference type="InterPro" id="IPR016174">
    <property type="entry name" value="Di-haem_cyt_TM"/>
</dbReference>
<dbReference type="Gene3D" id="1.10.760.10">
    <property type="entry name" value="Cytochrome c-like domain"/>
    <property type="match status" value="1"/>
</dbReference>
<evidence type="ECO:0000256" key="7">
    <source>
        <dbReference type="ARBA" id="ARBA00022989"/>
    </source>
</evidence>
<feature type="domain" description="Cytochrome b/b6 C-terminal region profile" evidence="13">
    <location>
        <begin position="235"/>
        <end position="367"/>
    </location>
</feature>
<dbReference type="EMBL" id="CP042913">
    <property type="protein sequence ID" value="QEG37197.1"/>
    <property type="molecule type" value="Genomic_DNA"/>
</dbReference>
<dbReference type="AlphaFoldDB" id="A0A5B9QDP6"/>
<gene>
    <name evidence="15" type="primary">qcrB_2</name>
    <name evidence="15" type="ORF">Pr1d_45380</name>
</gene>
<dbReference type="Gene3D" id="1.20.810.10">
    <property type="entry name" value="Cytochrome Bc1 Complex, Chain C"/>
    <property type="match status" value="1"/>
</dbReference>
<dbReference type="PANTHER" id="PTHR19271:SF16">
    <property type="entry name" value="CYTOCHROME B"/>
    <property type="match status" value="1"/>
</dbReference>
<keyword evidence="9 11" id="KW-0472">Membrane</keyword>
<dbReference type="Pfam" id="PF00033">
    <property type="entry name" value="Cytochrome_B"/>
    <property type="match status" value="1"/>
</dbReference>
<dbReference type="KEGG" id="bgok:Pr1d_45380"/>
<dbReference type="GO" id="GO:0016020">
    <property type="term" value="C:membrane"/>
    <property type="evidence" value="ECO:0007669"/>
    <property type="project" value="UniProtKB-SubCell"/>
</dbReference>
<dbReference type="SUPFAM" id="SSF46626">
    <property type="entry name" value="Cytochrome c"/>
    <property type="match status" value="1"/>
</dbReference>
<keyword evidence="8 10" id="KW-0408">Iron</keyword>
<feature type="transmembrane region" description="Helical" evidence="11">
    <location>
        <begin position="254"/>
        <end position="272"/>
    </location>
</feature>
<feature type="transmembrane region" description="Helical" evidence="11">
    <location>
        <begin position="36"/>
        <end position="63"/>
    </location>
</feature>